<evidence type="ECO:0000256" key="1">
    <source>
        <dbReference type="SAM" id="MobiDB-lite"/>
    </source>
</evidence>
<sequence>MSSSSSDEHSECFDYNNITPWPMQPLVYYTNVPYREKPKSREKKRNPNCFVKAFRWYTQERCPKKTDSMSTNAPEIKGFAMWLDQKYQEFIHDGGGHSKYTLKKTSTVEIETKSNKVYSCCTYSPLTQKAKRKSQSLTSVLLEREVYQIPYDAIDDRDEVKKIIANIVDPSHGKELQNTPKSSKARSDHSKKNISCQCINESVTFDVSCQCPTIRSKVISQSKLSKLKKADPMKLKNDGQSEVGKASPKPIQPFMSENVSSFTYGTQTCDNPIQLV</sequence>
<dbReference type="EMBL" id="CAJOBZ010000049">
    <property type="protein sequence ID" value="CAF4915336.1"/>
    <property type="molecule type" value="Genomic_DNA"/>
</dbReference>
<feature type="compositionally biased region" description="Basic and acidic residues" evidence="1">
    <location>
        <begin position="229"/>
        <end position="239"/>
    </location>
</feature>
<dbReference type="AlphaFoldDB" id="A0A821VWF0"/>
<dbReference type="OrthoDB" id="6929592at2759"/>
<name>A0A821VWF0_9NEOP</name>
<reference evidence="2" key="1">
    <citation type="submission" date="2021-02" db="EMBL/GenBank/DDBJ databases">
        <authorList>
            <person name="Steward A R."/>
        </authorList>
    </citation>
    <scope>NUCLEOTIDE SEQUENCE</scope>
</reference>
<evidence type="ECO:0000313" key="2">
    <source>
        <dbReference type="EMBL" id="CAF4915336.1"/>
    </source>
</evidence>
<gene>
    <name evidence="2" type="ORF">PMACD_LOCUS12524</name>
</gene>
<protein>
    <submittedName>
        <fullName evidence="2">Uncharacterized protein</fullName>
    </submittedName>
</protein>
<keyword evidence="3" id="KW-1185">Reference proteome</keyword>
<accession>A0A821VWF0</accession>
<evidence type="ECO:0000313" key="3">
    <source>
        <dbReference type="Proteomes" id="UP000663880"/>
    </source>
</evidence>
<dbReference type="Proteomes" id="UP000663880">
    <property type="component" value="Unassembled WGS sequence"/>
</dbReference>
<comment type="caution">
    <text evidence="2">The sequence shown here is derived from an EMBL/GenBank/DDBJ whole genome shotgun (WGS) entry which is preliminary data.</text>
</comment>
<organism evidence="2 3">
    <name type="scientific">Pieris macdunnoughi</name>
    <dbReference type="NCBI Taxonomy" id="345717"/>
    <lineage>
        <taxon>Eukaryota</taxon>
        <taxon>Metazoa</taxon>
        <taxon>Ecdysozoa</taxon>
        <taxon>Arthropoda</taxon>
        <taxon>Hexapoda</taxon>
        <taxon>Insecta</taxon>
        <taxon>Pterygota</taxon>
        <taxon>Neoptera</taxon>
        <taxon>Endopterygota</taxon>
        <taxon>Lepidoptera</taxon>
        <taxon>Glossata</taxon>
        <taxon>Ditrysia</taxon>
        <taxon>Papilionoidea</taxon>
        <taxon>Pieridae</taxon>
        <taxon>Pierinae</taxon>
        <taxon>Pieris</taxon>
    </lineage>
</organism>
<feature type="region of interest" description="Disordered" evidence="1">
    <location>
        <begin position="229"/>
        <end position="252"/>
    </location>
</feature>
<proteinExistence type="predicted"/>